<proteinExistence type="predicted"/>
<keyword evidence="3" id="KW-1185">Reference proteome</keyword>
<organism evidence="2 3">
    <name type="scientific">Colletotrichum incanum</name>
    <name type="common">Soybean anthracnose fungus</name>
    <dbReference type="NCBI Taxonomy" id="1573173"/>
    <lineage>
        <taxon>Eukaryota</taxon>
        <taxon>Fungi</taxon>
        <taxon>Dikarya</taxon>
        <taxon>Ascomycota</taxon>
        <taxon>Pezizomycotina</taxon>
        <taxon>Sordariomycetes</taxon>
        <taxon>Hypocreomycetidae</taxon>
        <taxon>Glomerellales</taxon>
        <taxon>Glomerellaceae</taxon>
        <taxon>Colletotrichum</taxon>
        <taxon>Colletotrichum spaethianum species complex</taxon>
    </lineage>
</organism>
<evidence type="ECO:0000256" key="1">
    <source>
        <dbReference type="SAM" id="MobiDB-lite"/>
    </source>
</evidence>
<gene>
    <name evidence="2" type="ORF">CI238_06670</name>
</gene>
<dbReference type="AlphaFoldDB" id="A0A167B684"/>
<protein>
    <submittedName>
        <fullName evidence="2">Uncharacterized protein</fullName>
    </submittedName>
</protein>
<dbReference type="EMBL" id="LFIW01001785">
    <property type="protein sequence ID" value="KZL80939.1"/>
    <property type="molecule type" value="Genomic_DNA"/>
</dbReference>
<name>A0A167B684_COLIC</name>
<dbReference type="Proteomes" id="UP000076584">
    <property type="component" value="Unassembled WGS sequence"/>
</dbReference>
<sequence>MAAGSLCGIFPTNGTIVIISQGQKRLTWLQAPHRSRLYRPGTVRGPISKLSCCCTDRQTDRQTAAERRRGKDCCCVTVCASIHRPFSEWPVHCRSAGDPVPPSNQRRPRPRPQPKVSLFPPPFPDKPVTSSSVLCSELHLLHLQYLYSREEDTSHR</sequence>
<evidence type="ECO:0000313" key="3">
    <source>
        <dbReference type="Proteomes" id="UP000076584"/>
    </source>
</evidence>
<accession>A0A167B684</accession>
<comment type="caution">
    <text evidence="2">The sequence shown here is derived from an EMBL/GenBank/DDBJ whole genome shotgun (WGS) entry which is preliminary data.</text>
</comment>
<evidence type="ECO:0000313" key="2">
    <source>
        <dbReference type="EMBL" id="KZL80939.1"/>
    </source>
</evidence>
<reference evidence="2 3" key="1">
    <citation type="submission" date="2015-06" db="EMBL/GenBank/DDBJ databases">
        <title>Survival trade-offs in plant roots during colonization by closely related pathogenic and mutualistic fungi.</title>
        <authorList>
            <person name="Hacquard S."/>
            <person name="Kracher B."/>
            <person name="Hiruma K."/>
            <person name="Weinman A."/>
            <person name="Muench P."/>
            <person name="Garrido Oter R."/>
            <person name="Ver Loren van Themaat E."/>
            <person name="Dallerey J.-F."/>
            <person name="Damm U."/>
            <person name="Henrissat B."/>
            <person name="Lespinet O."/>
            <person name="Thon M."/>
            <person name="Kemen E."/>
            <person name="McHardy A.C."/>
            <person name="Schulze-Lefert P."/>
            <person name="O'Connell R.J."/>
        </authorList>
    </citation>
    <scope>NUCLEOTIDE SEQUENCE [LARGE SCALE GENOMIC DNA]</scope>
    <source>
        <strain evidence="2 3">MAFF 238704</strain>
    </source>
</reference>
<feature type="region of interest" description="Disordered" evidence="1">
    <location>
        <begin position="90"/>
        <end position="124"/>
    </location>
</feature>